<dbReference type="AlphaFoldDB" id="A0A1I1MX16"/>
<name>A0A1I1MX16_9ACTN</name>
<evidence type="ECO:0000313" key="1">
    <source>
        <dbReference type="EMBL" id="SFC89656.1"/>
    </source>
</evidence>
<proteinExistence type="predicted"/>
<gene>
    <name evidence="1" type="ORF">SAMN05421773_107104</name>
</gene>
<protein>
    <submittedName>
        <fullName evidence="1">Uncharacterized protein</fullName>
    </submittedName>
</protein>
<dbReference type="STRING" id="910347.SAMN05421773_107104"/>
<sequence length="40" mass="4076">MPGRDTGCDGPLRAVRAGFGAATPAAHIERLLRAVAELTG</sequence>
<evidence type="ECO:0000313" key="2">
    <source>
        <dbReference type="Proteomes" id="UP000199207"/>
    </source>
</evidence>
<dbReference type="EMBL" id="FOLM01000007">
    <property type="protein sequence ID" value="SFC89656.1"/>
    <property type="molecule type" value="Genomic_DNA"/>
</dbReference>
<organism evidence="1 2">
    <name type="scientific">Streptomyces aidingensis</name>
    <dbReference type="NCBI Taxonomy" id="910347"/>
    <lineage>
        <taxon>Bacteria</taxon>
        <taxon>Bacillati</taxon>
        <taxon>Actinomycetota</taxon>
        <taxon>Actinomycetes</taxon>
        <taxon>Kitasatosporales</taxon>
        <taxon>Streptomycetaceae</taxon>
        <taxon>Streptomyces</taxon>
    </lineage>
</organism>
<dbReference type="RefSeq" id="WP_342746967.1">
    <property type="nucleotide sequence ID" value="NZ_FOLM01000007.1"/>
</dbReference>
<dbReference type="Proteomes" id="UP000199207">
    <property type="component" value="Unassembled WGS sequence"/>
</dbReference>
<accession>A0A1I1MX16</accession>
<reference evidence="1 2" key="1">
    <citation type="submission" date="2016-10" db="EMBL/GenBank/DDBJ databases">
        <authorList>
            <person name="de Groot N.N."/>
        </authorList>
    </citation>
    <scope>NUCLEOTIDE SEQUENCE [LARGE SCALE GENOMIC DNA]</scope>
    <source>
        <strain evidence="1 2">CGMCC 4.5739</strain>
    </source>
</reference>
<keyword evidence="2" id="KW-1185">Reference proteome</keyword>